<reference evidence="1 2" key="1">
    <citation type="submission" date="2019-06" db="EMBL/GenBank/DDBJ databases">
        <title>A chromosomal-level reference genome of Carpinus fangiana (Coryloideae, Betulaceae).</title>
        <authorList>
            <person name="Yang X."/>
            <person name="Wang Z."/>
            <person name="Zhang L."/>
            <person name="Hao G."/>
            <person name="Liu J."/>
            <person name="Yang Y."/>
        </authorList>
    </citation>
    <scope>NUCLEOTIDE SEQUENCE [LARGE SCALE GENOMIC DNA]</scope>
    <source>
        <strain evidence="1">Cfa_2016G</strain>
        <tissue evidence="1">Leaf</tissue>
    </source>
</reference>
<dbReference type="AlphaFoldDB" id="A0A5N6KXM2"/>
<accession>A0A5N6KXM2</accession>
<comment type="caution">
    <text evidence="1">The sequence shown here is derived from an EMBL/GenBank/DDBJ whole genome shotgun (WGS) entry which is preliminary data.</text>
</comment>
<name>A0A5N6KXM2_9ROSI</name>
<dbReference type="Proteomes" id="UP000327013">
    <property type="component" value="Unassembled WGS sequence"/>
</dbReference>
<organism evidence="1 2">
    <name type="scientific">Carpinus fangiana</name>
    <dbReference type="NCBI Taxonomy" id="176857"/>
    <lineage>
        <taxon>Eukaryota</taxon>
        <taxon>Viridiplantae</taxon>
        <taxon>Streptophyta</taxon>
        <taxon>Embryophyta</taxon>
        <taxon>Tracheophyta</taxon>
        <taxon>Spermatophyta</taxon>
        <taxon>Magnoliopsida</taxon>
        <taxon>eudicotyledons</taxon>
        <taxon>Gunneridae</taxon>
        <taxon>Pentapetalae</taxon>
        <taxon>rosids</taxon>
        <taxon>fabids</taxon>
        <taxon>Fagales</taxon>
        <taxon>Betulaceae</taxon>
        <taxon>Carpinus</taxon>
    </lineage>
</organism>
<proteinExistence type="predicted"/>
<sequence>MASIPELPQFIERNCSIKNVSLLYNAGLIPNIRSTLSWLSPEARRQLKGDLPILTTSDEDRIQAIIDDLDEEAKYVRFPFDWSKTPLLQAALLTTLDLDYAVHTALSHITFVDLLLFAQGFRRQACTTFSQVLECASLRIRDGSLQIEGDDQSKFLNPITLALMRGEKNFSVWTVLIKFLYSISGALTATSPLHLKLVKLKIQQARWKALCDDWSLFSWIHLDRRFDYLHSLYSEDKYTLFDDAVRSRTASIRSSESYRLPDLKDSLSDDMKRRFGNWNSFQYEVGEYATYDPPCREMLEYWMVASSMPFPLSFMA</sequence>
<keyword evidence="2" id="KW-1185">Reference proteome</keyword>
<evidence type="ECO:0000313" key="2">
    <source>
        <dbReference type="Proteomes" id="UP000327013"/>
    </source>
</evidence>
<gene>
    <name evidence="1" type="ORF">FH972_024061</name>
</gene>
<protein>
    <submittedName>
        <fullName evidence="1">Uncharacterized protein</fullName>
    </submittedName>
</protein>
<evidence type="ECO:0000313" key="1">
    <source>
        <dbReference type="EMBL" id="KAB8356478.1"/>
    </source>
</evidence>
<dbReference type="EMBL" id="VIBQ01000016">
    <property type="protein sequence ID" value="KAB8356478.1"/>
    <property type="molecule type" value="Genomic_DNA"/>
</dbReference>